<dbReference type="Gene3D" id="1.10.287.90">
    <property type="match status" value="1"/>
</dbReference>
<evidence type="ECO:0000259" key="16">
    <source>
        <dbReference type="PROSITE" id="PS50857"/>
    </source>
</evidence>
<evidence type="ECO:0000256" key="15">
    <source>
        <dbReference type="SAM" id="Phobius"/>
    </source>
</evidence>
<keyword evidence="3 14" id="KW-0813">Transport</keyword>
<comment type="subcellular location">
    <subcellularLocation>
        <location evidence="1">Cell membrane</location>
        <topology evidence="1">Multi-pass membrane protein</topology>
    </subcellularLocation>
</comment>
<evidence type="ECO:0000259" key="17">
    <source>
        <dbReference type="PROSITE" id="PS50999"/>
    </source>
</evidence>
<evidence type="ECO:0000256" key="4">
    <source>
        <dbReference type="ARBA" id="ARBA00022475"/>
    </source>
</evidence>
<dbReference type="PANTHER" id="PTHR22888">
    <property type="entry name" value="CYTOCHROME C OXIDASE, SUBUNIT II"/>
    <property type="match status" value="1"/>
</dbReference>
<evidence type="ECO:0000256" key="7">
    <source>
        <dbReference type="ARBA" id="ARBA00022729"/>
    </source>
</evidence>
<dbReference type="InterPro" id="IPR006333">
    <property type="entry name" value="Cyt_o_ubiquinol_oxidase_su2"/>
</dbReference>
<evidence type="ECO:0000256" key="6">
    <source>
        <dbReference type="ARBA" id="ARBA00022692"/>
    </source>
</evidence>
<proteinExistence type="inferred from homology"/>
<dbReference type="PROSITE" id="PS50999">
    <property type="entry name" value="COX2_TM"/>
    <property type="match status" value="1"/>
</dbReference>
<keyword evidence="8 14" id="KW-0249">Electron transport</keyword>
<evidence type="ECO:0000313" key="19">
    <source>
        <dbReference type="Proteomes" id="UP001243195"/>
    </source>
</evidence>
<sequence length="345" mass="38313">MRQTILAVLSLSTLAALLTGCGGDMVLLNSKGPVASGQSNLMMTAIYLMLLVVIPSIIMALWFGWKYRASNKDADYKPTWAHSTAIEIVVWGIPVIIIGILAYLTWWGSHQYDPYRPLDSEKKPLTVQVIAEQFKWIFIYPEQQIATINEVRFPEKTPVNFQITSNFTMNSFFIPALSGQVYAMAGMKTQLHMLADNVGTYRGFSSNYSGYGFTQMRFKAHSVTEAEFTNWVDAVKAGKGTSINPEAVDKPVLDKAVFATLKDGDRSKHQIEAMVNNAHTAKEKEAAEKAERLGPFPTKPYPVTYYSSVEPNLFDSVINHYMGNYHGVDHDAAHADAEHAASVGE</sequence>
<keyword evidence="6 15" id="KW-0812">Transmembrane</keyword>
<evidence type="ECO:0000256" key="5">
    <source>
        <dbReference type="ARBA" id="ARBA00022660"/>
    </source>
</evidence>
<evidence type="ECO:0000256" key="2">
    <source>
        <dbReference type="ARBA" id="ARBA00007866"/>
    </source>
</evidence>
<dbReference type="InterPro" id="IPR034227">
    <property type="entry name" value="CuRO_UO_II"/>
</dbReference>
<evidence type="ECO:0000256" key="8">
    <source>
        <dbReference type="ARBA" id="ARBA00022982"/>
    </source>
</evidence>
<dbReference type="CDD" id="cd04212">
    <property type="entry name" value="CuRO_UO_II"/>
    <property type="match status" value="1"/>
</dbReference>
<dbReference type="GeneID" id="84208961"/>
<feature type="transmembrane region" description="Helical" evidence="15">
    <location>
        <begin position="85"/>
        <end position="107"/>
    </location>
</feature>
<keyword evidence="4 14" id="KW-1003">Cell membrane</keyword>
<dbReference type="PROSITE" id="PS50857">
    <property type="entry name" value="COX2_CUA"/>
    <property type="match status" value="1"/>
</dbReference>
<dbReference type="SUPFAM" id="SSF49503">
    <property type="entry name" value="Cupredoxins"/>
    <property type="match status" value="1"/>
</dbReference>
<dbReference type="NCBIfam" id="TIGR01433">
    <property type="entry name" value="CyoA"/>
    <property type="match status" value="1"/>
</dbReference>
<keyword evidence="10 14" id="KW-0560">Oxidoreductase</keyword>
<evidence type="ECO:0000256" key="12">
    <source>
        <dbReference type="ARBA" id="ARBA00023139"/>
    </source>
</evidence>
<dbReference type="RefSeq" id="WP_004861079.1">
    <property type="nucleotide sequence ID" value="NZ_BBLI01000015.1"/>
</dbReference>
<accession>A0AAW8JMM8</accession>
<keyword evidence="13" id="KW-0449">Lipoprotein</keyword>
<dbReference type="GO" id="GO:0042773">
    <property type="term" value="P:ATP synthesis coupled electron transport"/>
    <property type="evidence" value="ECO:0007669"/>
    <property type="project" value="TreeGrafter"/>
</dbReference>
<dbReference type="InterPro" id="IPR002429">
    <property type="entry name" value="CcO_II-like_C"/>
</dbReference>
<dbReference type="InterPro" id="IPR045187">
    <property type="entry name" value="CcO_II"/>
</dbReference>
<dbReference type="PROSITE" id="PS51257">
    <property type="entry name" value="PROKAR_LIPOPROTEIN"/>
    <property type="match status" value="1"/>
</dbReference>
<name>A0AAW8JMM8_9GAMM</name>
<feature type="domain" description="Cytochrome oxidase subunit II copper A binding" evidence="16">
    <location>
        <begin position="122"/>
        <end position="234"/>
    </location>
</feature>
<dbReference type="GO" id="GO:0009486">
    <property type="term" value="F:cytochrome bo3 ubiquinol oxidase activity"/>
    <property type="evidence" value="ECO:0007669"/>
    <property type="project" value="InterPro"/>
</dbReference>
<keyword evidence="9 15" id="KW-1133">Transmembrane helix</keyword>
<dbReference type="InterPro" id="IPR011759">
    <property type="entry name" value="Cyt_c_oxidase_su2_TM_dom"/>
</dbReference>
<dbReference type="InterPro" id="IPR010514">
    <property type="entry name" value="COX_ARM"/>
</dbReference>
<dbReference type="Pfam" id="PF06481">
    <property type="entry name" value="COX_ARM"/>
    <property type="match status" value="1"/>
</dbReference>
<keyword evidence="7" id="KW-0732">Signal</keyword>
<evidence type="ECO:0000256" key="9">
    <source>
        <dbReference type="ARBA" id="ARBA00022989"/>
    </source>
</evidence>
<feature type="domain" description="Cytochrome oxidase subunit II transmembrane region profile" evidence="17">
    <location>
        <begin position="19"/>
        <end position="116"/>
    </location>
</feature>
<dbReference type="PANTHER" id="PTHR22888:SF18">
    <property type="entry name" value="CYTOCHROME BO(3) UBIQUINOL OXIDASE SUBUNIT 2"/>
    <property type="match status" value="1"/>
</dbReference>
<protein>
    <recommendedName>
        <fullName evidence="14">Ubiquinol oxidase subunit 2</fullName>
    </recommendedName>
</protein>
<dbReference type="GO" id="GO:0016682">
    <property type="term" value="F:oxidoreductase activity, acting on diphenols and related substances as donors, oxygen as acceptor"/>
    <property type="evidence" value="ECO:0007669"/>
    <property type="project" value="InterPro"/>
</dbReference>
<comment type="similarity">
    <text evidence="2 14">Belongs to the cytochrome c oxidase subunit 2 family.</text>
</comment>
<dbReference type="SUPFAM" id="SSF81464">
    <property type="entry name" value="Cytochrome c oxidase subunit II-like, transmembrane region"/>
    <property type="match status" value="1"/>
</dbReference>
<evidence type="ECO:0000256" key="11">
    <source>
        <dbReference type="ARBA" id="ARBA00023136"/>
    </source>
</evidence>
<evidence type="ECO:0000256" key="13">
    <source>
        <dbReference type="ARBA" id="ARBA00023288"/>
    </source>
</evidence>
<keyword evidence="12" id="KW-0564">Palmitate</keyword>
<evidence type="ECO:0000256" key="14">
    <source>
        <dbReference type="PIRNR" id="PIRNR000292"/>
    </source>
</evidence>
<organism evidence="18 19">
    <name type="scientific">Acinetobacter gerneri</name>
    <dbReference type="NCBI Taxonomy" id="202952"/>
    <lineage>
        <taxon>Bacteria</taxon>
        <taxon>Pseudomonadati</taxon>
        <taxon>Pseudomonadota</taxon>
        <taxon>Gammaproteobacteria</taxon>
        <taxon>Moraxellales</taxon>
        <taxon>Moraxellaceae</taxon>
        <taxon>Acinetobacter</taxon>
    </lineage>
</organism>
<keyword evidence="5 14" id="KW-0679">Respiratory chain</keyword>
<evidence type="ECO:0000256" key="3">
    <source>
        <dbReference type="ARBA" id="ARBA00022448"/>
    </source>
</evidence>
<dbReference type="AlphaFoldDB" id="A0AAW8JMM8"/>
<dbReference type="Pfam" id="PF00116">
    <property type="entry name" value="COX2"/>
    <property type="match status" value="1"/>
</dbReference>
<gene>
    <name evidence="18" type="primary">cyoA</name>
    <name evidence="18" type="ORF">RFH51_15110</name>
</gene>
<dbReference type="InterPro" id="IPR008972">
    <property type="entry name" value="Cupredoxin"/>
</dbReference>
<dbReference type="InterPro" id="IPR036257">
    <property type="entry name" value="Cyt_c_oxidase_su2_TM_sf"/>
</dbReference>
<dbReference type="GO" id="GO:0004129">
    <property type="term" value="F:cytochrome-c oxidase activity"/>
    <property type="evidence" value="ECO:0007669"/>
    <property type="project" value="UniProtKB-UniRule"/>
</dbReference>
<dbReference type="Proteomes" id="UP001243195">
    <property type="component" value="Unassembled WGS sequence"/>
</dbReference>
<comment type="caution">
    <text evidence="18">The sequence shown here is derived from an EMBL/GenBank/DDBJ whole genome shotgun (WGS) entry which is preliminary data.</text>
</comment>
<dbReference type="Gene3D" id="2.60.40.420">
    <property type="entry name" value="Cupredoxins - blue copper proteins"/>
    <property type="match status" value="1"/>
</dbReference>
<keyword evidence="11 14" id="KW-0472">Membrane</keyword>
<evidence type="ECO:0000313" key="18">
    <source>
        <dbReference type="EMBL" id="MDQ9072786.1"/>
    </source>
</evidence>
<dbReference type="GO" id="GO:0005507">
    <property type="term" value="F:copper ion binding"/>
    <property type="evidence" value="ECO:0007669"/>
    <property type="project" value="InterPro"/>
</dbReference>
<feature type="transmembrane region" description="Helical" evidence="15">
    <location>
        <begin position="46"/>
        <end position="65"/>
    </location>
</feature>
<evidence type="ECO:0000256" key="10">
    <source>
        <dbReference type="ARBA" id="ARBA00023002"/>
    </source>
</evidence>
<reference evidence="18" key="1">
    <citation type="submission" date="2023-08" db="EMBL/GenBank/DDBJ databases">
        <title>Emergence of clinically-relevant ST2 carbapenem-resistant Acinetobacter baumannii strains in hospital sewages in Zhejiang, East of China.</title>
        <authorList>
            <person name="Kaichao C."/>
            <person name="Zhang R."/>
        </authorList>
    </citation>
    <scope>NUCLEOTIDE SEQUENCE</scope>
    <source>
        <strain evidence="18">M-SY-60</strain>
    </source>
</reference>
<dbReference type="GO" id="GO:0005886">
    <property type="term" value="C:plasma membrane"/>
    <property type="evidence" value="ECO:0007669"/>
    <property type="project" value="UniProtKB-SubCell"/>
</dbReference>
<evidence type="ECO:0000256" key="1">
    <source>
        <dbReference type="ARBA" id="ARBA00004651"/>
    </source>
</evidence>
<dbReference type="PIRSF" id="PIRSF000292">
    <property type="entry name" value="Ubi_od_II"/>
    <property type="match status" value="1"/>
</dbReference>
<dbReference type="EMBL" id="JAVIDA010000026">
    <property type="protein sequence ID" value="MDQ9072786.1"/>
    <property type="molecule type" value="Genomic_DNA"/>
</dbReference>